<keyword evidence="1" id="KW-0812">Transmembrane</keyword>
<keyword evidence="2" id="KW-0560">Oxidoreductase</keyword>
<accession>G4CMC3</accession>
<dbReference type="HOGENOM" id="CLU_2917912_0_0_4"/>
<feature type="transmembrane region" description="Helical" evidence="1">
    <location>
        <begin position="34"/>
        <end position="51"/>
    </location>
</feature>
<dbReference type="EC" id="1.6.99.5" evidence="2"/>
<evidence type="ECO:0000313" key="2">
    <source>
        <dbReference type="EMBL" id="EGZ51203.1"/>
    </source>
</evidence>
<dbReference type="STRING" id="1030841.HMPREF9370_0232"/>
<evidence type="ECO:0000256" key="1">
    <source>
        <dbReference type="SAM" id="Phobius"/>
    </source>
</evidence>
<dbReference type="EMBL" id="AGAZ01000008">
    <property type="protein sequence ID" value="EGZ51203.1"/>
    <property type="molecule type" value="Genomic_DNA"/>
</dbReference>
<keyword evidence="3" id="KW-1185">Reference proteome</keyword>
<feature type="transmembrane region" description="Helical" evidence="1">
    <location>
        <begin position="9"/>
        <end position="28"/>
    </location>
</feature>
<reference evidence="2 3" key="1">
    <citation type="submission" date="2011-06" db="EMBL/GenBank/DDBJ databases">
        <authorList>
            <person name="Muzny D."/>
            <person name="Qin X."/>
            <person name="Deng J."/>
            <person name="Jiang H."/>
            <person name="Liu Y."/>
            <person name="Qu J."/>
            <person name="Song X.-Z."/>
            <person name="Zhang L."/>
            <person name="Thornton R."/>
            <person name="Coyle M."/>
            <person name="Francisco L."/>
            <person name="Jackson L."/>
            <person name="Javaid M."/>
            <person name="Korchina V."/>
            <person name="Kovar C."/>
            <person name="Mata R."/>
            <person name="Mathew T."/>
            <person name="Ngo R."/>
            <person name="Nguyen L."/>
            <person name="Nguyen N."/>
            <person name="Okwuonu G."/>
            <person name="Ongeri F."/>
            <person name="Pham C."/>
            <person name="Simmons D."/>
            <person name="Wilczek-Boney K."/>
            <person name="Hale W."/>
            <person name="Jakkamsetti A."/>
            <person name="Pham P."/>
            <person name="Ruth R."/>
            <person name="San Lucas F."/>
            <person name="Warren J."/>
            <person name="Zhang J."/>
            <person name="Zhao Z."/>
            <person name="Zhou C."/>
            <person name="Zhu D."/>
            <person name="Lee S."/>
            <person name="Bess C."/>
            <person name="Blankenburg K."/>
            <person name="Forbes L."/>
            <person name="Fu Q."/>
            <person name="Gubbala S."/>
            <person name="Hirani K."/>
            <person name="Jayaseelan J.C."/>
            <person name="Lara F."/>
            <person name="Munidasa M."/>
            <person name="Palculict T."/>
            <person name="Patil S."/>
            <person name="Pu L.-L."/>
            <person name="Saada N."/>
            <person name="Tang L."/>
            <person name="Weissenberger G."/>
            <person name="Zhu Y."/>
            <person name="Hemphill L."/>
            <person name="Shang Y."/>
            <person name="Youmans B."/>
            <person name="Ayvaz T."/>
            <person name="Ross M."/>
            <person name="Santibanez J."/>
            <person name="Aqrawi P."/>
            <person name="Gross S."/>
            <person name="Joshi V."/>
            <person name="Fowler G."/>
            <person name="Nazareth L."/>
            <person name="Reid J."/>
            <person name="Worley K."/>
            <person name="Petrosino J."/>
            <person name="Highlander S."/>
            <person name="Gibbs R."/>
        </authorList>
    </citation>
    <scope>NUCLEOTIDE SEQUENCE [LARGE SCALE GENOMIC DNA]</scope>
    <source>
        <strain evidence="2 3">9715</strain>
    </source>
</reference>
<dbReference type="GO" id="GO:0016491">
    <property type="term" value="F:oxidoreductase activity"/>
    <property type="evidence" value="ECO:0007669"/>
    <property type="project" value="UniProtKB-KW"/>
</dbReference>
<keyword evidence="1" id="KW-1133">Transmembrane helix</keyword>
<evidence type="ECO:0000313" key="3">
    <source>
        <dbReference type="Proteomes" id="UP000005336"/>
    </source>
</evidence>
<gene>
    <name evidence="2" type="primary">nuoB</name>
    <name evidence="2" type="ORF">HMPREF9370_0232</name>
</gene>
<keyword evidence="1" id="KW-0472">Membrane</keyword>
<dbReference type="AlphaFoldDB" id="G4CMC3"/>
<organism evidence="2 3">
    <name type="scientific">Neisseria wadsworthii 9715</name>
    <dbReference type="NCBI Taxonomy" id="1030841"/>
    <lineage>
        <taxon>Bacteria</taxon>
        <taxon>Pseudomonadati</taxon>
        <taxon>Pseudomonadota</taxon>
        <taxon>Betaproteobacteria</taxon>
        <taxon>Neisseriales</taxon>
        <taxon>Neisseriaceae</taxon>
        <taxon>Neisseria</taxon>
    </lineage>
</organism>
<comment type="caution">
    <text evidence="2">The sequence shown here is derived from an EMBL/GenBank/DDBJ whole genome shotgun (WGS) entry which is preliminary data.</text>
</comment>
<sequence>MAIMLKLPFFRIIGCGIGIAIYFLIYQITEWPNYLYWITFLILMAIGIFSFDKLYHHLSKK</sequence>
<dbReference type="Proteomes" id="UP000005336">
    <property type="component" value="Unassembled WGS sequence"/>
</dbReference>
<protein>
    <submittedName>
        <fullName evidence="2">NADH-quinone oxidoreductase subunit B</fullName>
        <ecNumber evidence="2">1.6.99.5</ecNumber>
    </submittedName>
</protein>
<proteinExistence type="predicted"/>
<name>G4CMC3_9NEIS</name>